<sequence>MRISCKLYFIIFLALLTYVAAQENLDDIDFDDNDKGKIATSLKLDDGSIRNKTEKIQKTITNALKWPEKREQIGEVVPIMRSMSPPQKLVMGTLISSRISKNETASPAPLEEIQSMFSEESRENATRDLMLPISVDIAKILTEDTPEELPEAQELRYRRPGSRRRPYYRPPPPRRPSSLNRRNVHPEGSRPSATNLRPSSSRRPTDTKRGPTDKECTFFTNTVCLEAMDYPHDAITRSIRSNRDMVAALLTDYKVQDSGGFETDLPEALPLRTRYDNNRFESNEIKRRADHSPFDNVEEGFTCPSQVRYARPQLARAASGVWKYIINTGEHTQTLRLEKCSNPHRSCSFISENYRSSCVQVYNYHRLLTWDTTLGLHMDIFKVPTCCSCHVHGYSELFPPHQKDPPPKSKESFPGAEFATEDQNDEFVDFGKTSNFIKKHNKPSSYDTNSGILNDGPSSYLNDLTDLPTYQDNKKPLFDLSVTSRPSFGIPGRVRPKKQPSLPSRPFDKLPQQHAPNTRAPGYMGPLLKVNRPRPSGPFRRESGSHLDYSAGRNTTSDNSFDRFSEQFDEEINAPTILHSGAADDEYHEPHRRINYNYHPIIDFFKPEASMLQSPQPQLVTQPAAMQSNSNSWKPMVSS</sequence>
<feature type="domain" description="Neurotrophin 1 N-terminal" evidence="7">
    <location>
        <begin position="51"/>
        <end position="148"/>
    </location>
</feature>
<dbReference type="Proteomes" id="UP000694920">
    <property type="component" value="Unplaced"/>
</dbReference>
<evidence type="ECO:0000256" key="4">
    <source>
        <dbReference type="SAM" id="MobiDB-lite"/>
    </source>
</evidence>
<dbReference type="AlphaFoldDB" id="A0AAJ7C602"/>
<dbReference type="PANTHER" id="PTHR23199">
    <property type="entry name" value="NEUROTROPHIN 1-RELATED"/>
    <property type="match status" value="1"/>
</dbReference>
<keyword evidence="8" id="KW-1185">Reference proteome</keyword>
<keyword evidence="3" id="KW-0325">Glycoprotein</keyword>
<name>A0AAJ7C602_CEPCN</name>
<dbReference type="GeneID" id="107270945"/>
<dbReference type="GO" id="GO:0005121">
    <property type="term" value="F:Toll binding"/>
    <property type="evidence" value="ECO:0007669"/>
    <property type="project" value="TreeGrafter"/>
</dbReference>
<dbReference type="Gene3D" id="2.10.90.10">
    <property type="entry name" value="Cystine-knot cytokines"/>
    <property type="match status" value="1"/>
</dbReference>
<reference evidence="9" key="1">
    <citation type="submission" date="2025-08" db="UniProtKB">
        <authorList>
            <consortium name="RefSeq"/>
        </authorList>
    </citation>
    <scope>IDENTIFICATION</scope>
</reference>
<feature type="chain" id="PRO_5042547407" evidence="5">
    <location>
        <begin position="22"/>
        <end position="639"/>
    </location>
</feature>
<feature type="compositionally biased region" description="Basic residues" evidence="4">
    <location>
        <begin position="158"/>
        <end position="167"/>
    </location>
</feature>
<dbReference type="GO" id="GO:0045087">
    <property type="term" value="P:innate immune response"/>
    <property type="evidence" value="ECO:0007669"/>
    <property type="project" value="TreeGrafter"/>
</dbReference>
<accession>A0AAJ7C602</accession>
<feature type="compositionally biased region" description="Basic and acidic residues" evidence="4">
    <location>
        <begin position="203"/>
        <end position="215"/>
    </location>
</feature>
<dbReference type="InterPro" id="IPR032104">
    <property type="entry name" value="Spaetzle"/>
</dbReference>
<dbReference type="GO" id="GO:0021556">
    <property type="term" value="P:central nervous system formation"/>
    <property type="evidence" value="ECO:0007669"/>
    <property type="project" value="TreeGrafter"/>
</dbReference>
<gene>
    <name evidence="9" type="primary">LOC107270945</name>
</gene>
<evidence type="ECO:0000259" key="7">
    <source>
        <dbReference type="Pfam" id="PF24103"/>
    </source>
</evidence>
<dbReference type="SUPFAM" id="SSF57501">
    <property type="entry name" value="Cystine-knot cytokines"/>
    <property type="match status" value="1"/>
</dbReference>
<dbReference type="GO" id="GO:0005615">
    <property type="term" value="C:extracellular space"/>
    <property type="evidence" value="ECO:0007669"/>
    <property type="project" value="UniProtKB-ARBA"/>
</dbReference>
<feature type="signal peptide" evidence="5">
    <location>
        <begin position="1"/>
        <end position="21"/>
    </location>
</feature>
<feature type="region of interest" description="Disordered" evidence="4">
    <location>
        <begin position="612"/>
        <end position="639"/>
    </location>
</feature>
<evidence type="ECO:0000313" key="9">
    <source>
        <dbReference type="RefSeq" id="XP_015601904.1"/>
    </source>
</evidence>
<feature type="region of interest" description="Disordered" evidence="4">
    <location>
        <begin position="144"/>
        <end position="215"/>
    </location>
</feature>
<dbReference type="KEGG" id="ccin:107270945"/>
<feature type="region of interest" description="Disordered" evidence="4">
    <location>
        <begin position="484"/>
        <end position="558"/>
    </location>
</feature>
<evidence type="ECO:0000259" key="6">
    <source>
        <dbReference type="Pfam" id="PF16077"/>
    </source>
</evidence>
<keyword evidence="2" id="KW-1015">Disulfide bond</keyword>
<evidence type="ECO:0000256" key="1">
    <source>
        <dbReference type="ARBA" id="ARBA00022729"/>
    </source>
</evidence>
<dbReference type="InterPro" id="IPR029034">
    <property type="entry name" value="Cystine-knot_cytokine"/>
</dbReference>
<keyword evidence="1 5" id="KW-0732">Signal</keyword>
<dbReference type="InterPro" id="IPR056200">
    <property type="entry name" value="NT_N"/>
</dbReference>
<dbReference type="InterPro" id="IPR052444">
    <property type="entry name" value="Spz/Toll_ligand-like"/>
</dbReference>
<dbReference type="Pfam" id="PF24103">
    <property type="entry name" value="NT_N"/>
    <property type="match status" value="1"/>
</dbReference>
<feature type="compositionally biased region" description="Polar residues" evidence="4">
    <location>
        <begin position="191"/>
        <end position="202"/>
    </location>
</feature>
<dbReference type="Pfam" id="PF16077">
    <property type="entry name" value="Spaetzle"/>
    <property type="match status" value="1"/>
</dbReference>
<dbReference type="PANTHER" id="PTHR23199:SF12">
    <property type="entry name" value="NEUROTROPHIN 1-RELATED"/>
    <property type="match status" value="1"/>
</dbReference>
<proteinExistence type="predicted"/>
<evidence type="ECO:0000256" key="5">
    <source>
        <dbReference type="SAM" id="SignalP"/>
    </source>
</evidence>
<evidence type="ECO:0000256" key="3">
    <source>
        <dbReference type="ARBA" id="ARBA00023180"/>
    </source>
</evidence>
<dbReference type="RefSeq" id="XP_015601904.1">
    <property type="nucleotide sequence ID" value="XM_015746418.2"/>
</dbReference>
<feature type="domain" description="Spaetzle" evidence="6">
    <location>
        <begin position="302"/>
        <end position="391"/>
    </location>
</feature>
<evidence type="ECO:0000313" key="8">
    <source>
        <dbReference type="Proteomes" id="UP000694920"/>
    </source>
</evidence>
<dbReference type="GO" id="GO:0008083">
    <property type="term" value="F:growth factor activity"/>
    <property type="evidence" value="ECO:0007669"/>
    <property type="project" value="TreeGrafter"/>
</dbReference>
<protein>
    <submittedName>
        <fullName evidence="9">Uncharacterized protein LOC107270945 isoform X1</fullName>
    </submittedName>
</protein>
<evidence type="ECO:0000256" key="2">
    <source>
        <dbReference type="ARBA" id="ARBA00023157"/>
    </source>
</evidence>
<organism evidence="8 9">
    <name type="scientific">Cephus cinctus</name>
    <name type="common">Wheat stem sawfly</name>
    <dbReference type="NCBI Taxonomy" id="211228"/>
    <lineage>
        <taxon>Eukaryota</taxon>
        <taxon>Metazoa</taxon>
        <taxon>Ecdysozoa</taxon>
        <taxon>Arthropoda</taxon>
        <taxon>Hexapoda</taxon>
        <taxon>Insecta</taxon>
        <taxon>Pterygota</taxon>
        <taxon>Neoptera</taxon>
        <taxon>Endopterygota</taxon>
        <taxon>Hymenoptera</taxon>
        <taxon>Cephoidea</taxon>
        <taxon>Cephidae</taxon>
        <taxon>Cephus</taxon>
    </lineage>
</organism>
<dbReference type="CTD" id="38558"/>